<sequence>MLSPSRNAHDSYSSYGKNKNRQALSAYGSNGSVQLNKQKAPKITCKLLLLSLLESICKLSQKNPENSQNMFLYIAYSLRNSGLVDDEFSKDYEAIRVAYSGALHELLAQAHNANISHVPNEQLLSLNKPSSFMSSLSNESAYSTCEEPFESAPFPDSVDAFANIVNHVSSHSDVSDSTFLKNSPLNLSRLEDYLSPNSSNFEKLYNVQKSRYSSDFEELELLGKGGYGYVYKARNKFDGVDYALKKIPLTLRSLSSSNMFRESRILARLNHPNIIRFYSSWVEIEPYHHNDPAEFDSTCTEDLLGSRSNDSNGADNLLFDIETDSLNHGYSNTNSVQVVFEEDSYVKKIDPSFSTKQSTCSLAALFSGYKDTEPEYSKSHSFEKSFADDDFLYYGKENRSERLDKFSLSSKNENSMTHDVPCFDQRPICLYIQMALCEETLEIHLNKRNKHFRGMLPKNLRNRYILLFSRILEGVMYLHNVMDLVHHDLKPRNIFLSSSASSEQGSVRLPCFTGKPLVENEPFENRFFVPKIGDFGLVLSQSDVGESSEENGGFYFAGTHTYAAPEMLSRHMKAQSIKNSTAIDVYALGILFFELLYPFGTRMERVSLINNLKKGLLPEEFLEQMPGEASLILSMLSSPAKRPTAAQILKTPIFSNMAVNELHLYEALLDDAQQQNKTLKKELEAMKMRMDSTSN</sequence>
<dbReference type="InterPro" id="IPR000719">
    <property type="entry name" value="Prot_kinase_dom"/>
</dbReference>
<dbReference type="GO" id="GO:0005737">
    <property type="term" value="C:cytoplasm"/>
    <property type="evidence" value="ECO:0007669"/>
    <property type="project" value="TreeGrafter"/>
</dbReference>
<dbReference type="InterPro" id="IPR011009">
    <property type="entry name" value="Kinase-like_dom_sf"/>
</dbReference>
<keyword evidence="5 11" id="KW-0547">Nucleotide-binding</keyword>
<dbReference type="InterPro" id="IPR008271">
    <property type="entry name" value="Ser/Thr_kinase_AS"/>
</dbReference>
<keyword evidence="2" id="KW-0723">Serine/threonine-protein kinase</keyword>
<dbReference type="GO" id="GO:0004694">
    <property type="term" value="F:eukaryotic translation initiation factor 2alpha kinase activity"/>
    <property type="evidence" value="ECO:0007669"/>
    <property type="project" value="TreeGrafter"/>
</dbReference>
<accession>A0AAF0AXR8</accession>
<dbReference type="PANTHER" id="PTHR11042">
    <property type="entry name" value="EUKARYOTIC TRANSLATION INITIATION FACTOR 2-ALPHA KINASE EIF2-ALPHA KINASE -RELATED"/>
    <property type="match status" value="1"/>
</dbReference>
<dbReference type="Pfam" id="PF22949">
    <property type="entry name" value="HRI2_3H"/>
    <property type="match status" value="1"/>
</dbReference>
<evidence type="ECO:0000313" key="14">
    <source>
        <dbReference type="EMBL" id="WBW74330.1"/>
    </source>
</evidence>
<evidence type="ECO:0000256" key="11">
    <source>
        <dbReference type="PROSITE-ProRule" id="PRU10141"/>
    </source>
</evidence>
<comment type="similarity">
    <text evidence="9">Belongs to the protein kinase superfamily. Ser/Thr protein kinase family. GCN2 subfamily.</text>
</comment>
<keyword evidence="8" id="KW-0652">Protein synthesis inhibitor</keyword>
<evidence type="ECO:0000259" key="13">
    <source>
        <dbReference type="PROSITE" id="PS50011"/>
    </source>
</evidence>
<dbReference type="InterPro" id="IPR054521">
    <property type="entry name" value="HRI2_3H"/>
</dbReference>
<evidence type="ECO:0000256" key="12">
    <source>
        <dbReference type="SAM" id="Coils"/>
    </source>
</evidence>
<keyword evidence="15" id="KW-1185">Reference proteome</keyword>
<dbReference type="KEGG" id="som:SOMG_03821"/>
<evidence type="ECO:0000256" key="5">
    <source>
        <dbReference type="ARBA" id="ARBA00022741"/>
    </source>
</evidence>
<dbReference type="Gene3D" id="3.30.200.20">
    <property type="entry name" value="Phosphorylase Kinase, domain 1"/>
    <property type="match status" value="1"/>
</dbReference>
<dbReference type="AlphaFoldDB" id="A0AAF0AXR8"/>
<organism evidence="14 15">
    <name type="scientific">Schizosaccharomyces osmophilus</name>
    <dbReference type="NCBI Taxonomy" id="2545709"/>
    <lineage>
        <taxon>Eukaryota</taxon>
        <taxon>Fungi</taxon>
        <taxon>Dikarya</taxon>
        <taxon>Ascomycota</taxon>
        <taxon>Taphrinomycotina</taxon>
        <taxon>Schizosaccharomycetes</taxon>
        <taxon>Schizosaccharomycetales</taxon>
        <taxon>Schizosaccharomycetaceae</taxon>
        <taxon>Schizosaccharomyces</taxon>
    </lineage>
</organism>
<dbReference type="GO" id="GO:0005524">
    <property type="term" value="F:ATP binding"/>
    <property type="evidence" value="ECO:0007669"/>
    <property type="project" value="UniProtKB-UniRule"/>
</dbReference>
<evidence type="ECO:0000256" key="1">
    <source>
        <dbReference type="ARBA" id="ARBA00012513"/>
    </source>
</evidence>
<keyword evidence="12" id="KW-0175">Coiled coil</keyword>
<dbReference type="CDD" id="cd13996">
    <property type="entry name" value="STKc_EIF2AK"/>
    <property type="match status" value="1"/>
</dbReference>
<evidence type="ECO:0000256" key="4">
    <source>
        <dbReference type="ARBA" id="ARBA00022679"/>
    </source>
</evidence>
<evidence type="ECO:0000256" key="9">
    <source>
        <dbReference type="ARBA" id="ARBA00037982"/>
    </source>
</evidence>
<dbReference type="InterPro" id="IPR050339">
    <property type="entry name" value="CC_SR_Kinase"/>
</dbReference>
<gene>
    <name evidence="14" type="primary">hri1</name>
    <name evidence="14" type="ORF">SOMG_03821</name>
</gene>
<name>A0AAF0AXR8_9SCHI</name>
<dbReference type="Pfam" id="PF00069">
    <property type="entry name" value="Pkinase"/>
    <property type="match status" value="2"/>
</dbReference>
<dbReference type="InterPro" id="IPR017441">
    <property type="entry name" value="Protein_kinase_ATP_BS"/>
</dbReference>
<dbReference type="PROSITE" id="PS00107">
    <property type="entry name" value="PROTEIN_KINASE_ATP"/>
    <property type="match status" value="1"/>
</dbReference>
<dbReference type="RefSeq" id="XP_056038573.1">
    <property type="nucleotide sequence ID" value="XM_056182608.1"/>
</dbReference>
<keyword evidence="4" id="KW-0808">Transferase</keyword>
<keyword evidence="6 14" id="KW-0418">Kinase</keyword>
<reference evidence="14 15" key="1">
    <citation type="journal article" date="2023" name="G3 (Bethesda)">
        <title>A high-quality reference genome for the fission yeast Schizosaccharomyces osmophilus.</title>
        <authorList>
            <person name="Jia G.S."/>
            <person name="Zhang W.C."/>
            <person name="Liang Y."/>
            <person name="Liu X.H."/>
            <person name="Rhind N."/>
            <person name="Pidoux A."/>
            <person name="Brysch-Herzberg M."/>
            <person name="Du L.L."/>
        </authorList>
    </citation>
    <scope>NUCLEOTIDE SEQUENCE [LARGE SCALE GENOMIC DNA]</scope>
    <source>
        <strain evidence="14 15">CBS 15793</strain>
    </source>
</reference>
<protein>
    <recommendedName>
        <fullName evidence="1">non-specific serine/threonine protein kinase</fullName>
        <ecNumber evidence="1">2.7.11.1</ecNumber>
    </recommendedName>
    <alternativeName>
        <fullName evidence="10">Heme-regulated eukaryotic initiation factor eIF-2-alpha kinase</fullName>
    </alternativeName>
</protein>
<dbReference type="PROSITE" id="PS00108">
    <property type="entry name" value="PROTEIN_KINASE_ST"/>
    <property type="match status" value="1"/>
</dbReference>
<dbReference type="GO" id="GO:0005634">
    <property type="term" value="C:nucleus"/>
    <property type="evidence" value="ECO:0007669"/>
    <property type="project" value="TreeGrafter"/>
</dbReference>
<evidence type="ECO:0000313" key="15">
    <source>
        <dbReference type="Proteomes" id="UP001212411"/>
    </source>
</evidence>
<dbReference type="GeneID" id="80877297"/>
<dbReference type="EC" id="2.7.11.1" evidence="1"/>
<evidence type="ECO:0000256" key="2">
    <source>
        <dbReference type="ARBA" id="ARBA00022527"/>
    </source>
</evidence>
<feature type="domain" description="Protein kinase" evidence="13">
    <location>
        <begin position="216"/>
        <end position="654"/>
    </location>
</feature>
<feature type="binding site" evidence="11">
    <location>
        <position position="245"/>
    </location>
    <ligand>
        <name>ATP</name>
        <dbReference type="ChEBI" id="CHEBI:30616"/>
    </ligand>
</feature>
<evidence type="ECO:0000256" key="8">
    <source>
        <dbReference type="ARBA" id="ARBA00023193"/>
    </source>
</evidence>
<dbReference type="SMART" id="SM00220">
    <property type="entry name" value="S_TKc"/>
    <property type="match status" value="1"/>
</dbReference>
<evidence type="ECO:0000256" key="7">
    <source>
        <dbReference type="ARBA" id="ARBA00022840"/>
    </source>
</evidence>
<proteinExistence type="inferred from homology"/>
<evidence type="ECO:0000256" key="10">
    <source>
        <dbReference type="ARBA" id="ARBA00042914"/>
    </source>
</evidence>
<dbReference type="GO" id="GO:0017148">
    <property type="term" value="P:negative regulation of translation"/>
    <property type="evidence" value="ECO:0007669"/>
    <property type="project" value="UniProtKB-KW"/>
</dbReference>
<evidence type="ECO:0000256" key="6">
    <source>
        <dbReference type="ARBA" id="ARBA00022777"/>
    </source>
</evidence>
<keyword evidence="7 11" id="KW-0067">ATP-binding</keyword>
<dbReference type="EMBL" id="CP115612">
    <property type="protein sequence ID" value="WBW74330.1"/>
    <property type="molecule type" value="Genomic_DNA"/>
</dbReference>
<dbReference type="Gene3D" id="1.10.510.10">
    <property type="entry name" value="Transferase(Phosphotransferase) domain 1"/>
    <property type="match status" value="1"/>
</dbReference>
<dbReference type="Proteomes" id="UP001212411">
    <property type="component" value="Chromosome 2"/>
</dbReference>
<dbReference type="PANTHER" id="PTHR11042:SF179">
    <property type="entry name" value="EUKARYOTIC TRANSLATION INITIATION FACTOR 2-ALPHA KINASE 1"/>
    <property type="match status" value="1"/>
</dbReference>
<keyword evidence="3" id="KW-0597">Phosphoprotein</keyword>
<dbReference type="PROSITE" id="PS50011">
    <property type="entry name" value="PROTEIN_KINASE_DOM"/>
    <property type="match status" value="1"/>
</dbReference>
<feature type="coiled-coil region" evidence="12">
    <location>
        <begin position="662"/>
        <end position="689"/>
    </location>
</feature>
<evidence type="ECO:0000256" key="3">
    <source>
        <dbReference type="ARBA" id="ARBA00022553"/>
    </source>
</evidence>
<dbReference type="SUPFAM" id="SSF56112">
    <property type="entry name" value="Protein kinase-like (PK-like)"/>
    <property type="match status" value="1"/>
</dbReference>